<keyword evidence="4 5" id="KW-0472">Membrane</keyword>
<comment type="caution">
    <text evidence="7">The sequence shown here is derived from an EMBL/GenBank/DDBJ whole genome shotgun (WGS) entry which is preliminary data.</text>
</comment>
<dbReference type="PANTHER" id="PTHR31748:SF1">
    <property type="entry name" value="SERPENTINE RECEPTOR, CLASS V"/>
    <property type="match status" value="1"/>
</dbReference>
<keyword evidence="8" id="KW-1185">Reference proteome</keyword>
<evidence type="ECO:0000259" key="6">
    <source>
        <dbReference type="PROSITE" id="PS50262"/>
    </source>
</evidence>
<dbReference type="SUPFAM" id="SSF81321">
    <property type="entry name" value="Family A G protein-coupled receptor-like"/>
    <property type="match status" value="1"/>
</dbReference>
<evidence type="ECO:0000256" key="5">
    <source>
        <dbReference type="SAM" id="Phobius"/>
    </source>
</evidence>
<name>A0A4U5MI76_STECR</name>
<protein>
    <recommendedName>
        <fullName evidence="6">G-protein coupled receptors family 1 profile domain-containing protein</fullName>
    </recommendedName>
</protein>
<keyword evidence="2 5" id="KW-0812">Transmembrane</keyword>
<organism evidence="7 8">
    <name type="scientific">Steinernema carpocapsae</name>
    <name type="common">Entomopathogenic nematode</name>
    <dbReference type="NCBI Taxonomy" id="34508"/>
    <lineage>
        <taxon>Eukaryota</taxon>
        <taxon>Metazoa</taxon>
        <taxon>Ecdysozoa</taxon>
        <taxon>Nematoda</taxon>
        <taxon>Chromadorea</taxon>
        <taxon>Rhabditida</taxon>
        <taxon>Tylenchina</taxon>
        <taxon>Panagrolaimomorpha</taxon>
        <taxon>Strongyloidoidea</taxon>
        <taxon>Steinernematidae</taxon>
        <taxon>Steinernema</taxon>
    </lineage>
</organism>
<comment type="subcellular location">
    <subcellularLocation>
        <location evidence="1">Membrane</location>
    </subcellularLocation>
</comment>
<evidence type="ECO:0000256" key="3">
    <source>
        <dbReference type="ARBA" id="ARBA00022989"/>
    </source>
</evidence>
<gene>
    <name evidence="7" type="ORF">L596_021289</name>
</gene>
<dbReference type="InterPro" id="IPR019426">
    <property type="entry name" value="7TM_GPCR_serpentine_rcpt_Srv"/>
</dbReference>
<proteinExistence type="predicted"/>
<dbReference type="Gene3D" id="1.20.1070.10">
    <property type="entry name" value="Rhodopsin 7-helix transmembrane proteins"/>
    <property type="match status" value="1"/>
</dbReference>
<sequence>MYWTRYCQAANTLLLAFNRGSAVLFPLQYERIWSKKWVRVCVFGQIMIGAPVGIFVAFNDYYWQLACSMVNRWGHLDYVRREHSAMQALVIIFKNDFKKTLVLAFSFIAECLVFVVLLFNYTFMIITMRRQRVETLKTVRRASTTTRSSKSSHSNYRLKQNFMLLRMAIVICVLELCYAVFGVVSITAILTSDQFHFFYNLMTTVYSSMGPFLMFGFSTTTRRLVYTALFPKKTMFSKTALPNYTHSSKGPTASGRR</sequence>
<dbReference type="AlphaFoldDB" id="A0A4U5MI76"/>
<keyword evidence="3 5" id="KW-1133">Transmembrane helix</keyword>
<dbReference type="OrthoDB" id="5798218at2759"/>
<evidence type="ECO:0000313" key="7">
    <source>
        <dbReference type="EMBL" id="TKR69090.1"/>
    </source>
</evidence>
<dbReference type="GO" id="GO:0016020">
    <property type="term" value="C:membrane"/>
    <property type="evidence" value="ECO:0007669"/>
    <property type="project" value="UniProtKB-SubCell"/>
</dbReference>
<dbReference type="Proteomes" id="UP000298663">
    <property type="component" value="Unassembled WGS sequence"/>
</dbReference>
<dbReference type="EMBL" id="AZBU02000007">
    <property type="protein sequence ID" value="TKR69090.1"/>
    <property type="molecule type" value="Genomic_DNA"/>
</dbReference>
<evidence type="ECO:0000256" key="1">
    <source>
        <dbReference type="ARBA" id="ARBA00004370"/>
    </source>
</evidence>
<reference evidence="7 8" key="1">
    <citation type="journal article" date="2015" name="Genome Biol.">
        <title>Comparative genomics of Steinernema reveals deeply conserved gene regulatory networks.</title>
        <authorList>
            <person name="Dillman A.R."/>
            <person name="Macchietto M."/>
            <person name="Porter C.F."/>
            <person name="Rogers A."/>
            <person name="Williams B."/>
            <person name="Antoshechkin I."/>
            <person name="Lee M.M."/>
            <person name="Goodwin Z."/>
            <person name="Lu X."/>
            <person name="Lewis E.E."/>
            <person name="Goodrich-Blair H."/>
            <person name="Stock S.P."/>
            <person name="Adams B.J."/>
            <person name="Sternberg P.W."/>
            <person name="Mortazavi A."/>
        </authorList>
    </citation>
    <scope>NUCLEOTIDE SEQUENCE [LARGE SCALE GENOMIC DNA]</scope>
    <source>
        <strain evidence="7 8">ALL</strain>
    </source>
</reference>
<dbReference type="InterPro" id="IPR017452">
    <property type="entry name" value="GPCR_Rhodpsn_7TM"/>
</dbReference>
<evidence type="ECO:0000313" key="8">
    <source>
        <dbReference type="Proteomes" id="UP000298663"/>
    </source>
</evidence>
<feature type="transmembrane region" description="Helical" evidence="5">
    <location>
        <begin position="197"/>
        <end position="217"/>
    </location>
</feature>
<evidence type="ECO:0000256" key="4">
    <source>
        <dbReference type="ARBA" id="ARBA00023136"/>
    </source>
</evidence>
<feature type="domain" description="G-protein coupled receptors family 1 profile" evidence="6">
    <location>
        <begin position="1"/>
        <end position="214"/>
    </location>
</feature>
<reference evidence="7 8" key="2">
    <citation type="journal article" date="2019" name="G3 (Bethesda)">
        <title>Hybrid Assembly of the Genome of the Entomopathogenic Nematode Steinernema carpocapsae Identifies the X-Chromosome.</title>
        <authorList>
            <person name="Serra L."/>
            <person name="Macchietto M."/>
            <person name="Macias-Munoz A."/>
            <person name="McGill C.J."/>
            <person name="Rodriguez I.M."/>
            <person name="Rodriguez B."/>
            <person name="Murad R."/>
            <person name="Mortazavi A."/>
        </authorList>
    </citation>
    <scope>NUCLEOTIDE SEQUENCE [LARGE SCALE GENOMIC DNA]</scope>
    <source>
        <strain evidence="7 8">ALL</strain>
    </source>
</reference>
<dbReference type="PROSITE" id="PS50262">
    <property type="entry name" value="G_PROTEIN_RECEP_F1_2"/>
    <property type="match status" value="1"/>
</dbReference>
<feature type="transmembrane region" description="Helical" evidence="5">
    <location>
        <begin position="101"/>
        <end position="123"/>
    </location>
</feature>
<accession>A0A4U5MI76</accession>
<feature type="transmembrane region" description="Helical" evidence="5">
    <location>
        <begin position="37"/>
        <end position="58"/>
    </location>
</feature>
<dbReference type="PANTHER" id="PTHR31748">
    <property type="entry name" value="SERPENTINE RECEPTOR, CLASS V"/>
    <property type="match status" value="1"/>
</dbReference>
<evidence type="ECO:0000256" key="2">
    <source>
        <dbReference type="ARBA" id="ARBA00022692"/>
    </source>
</evidence>
<dbReference type="Pfam" id="PF10323">
    <property type="entry name" value="7TM_GPCR_Srv"/>
    <property type="match status" value="1"/>
</dbReference>
<feature type="transmembrane region" description="Helical" evidence="5">
    <location>
        <begin position="164"/>
        <end position="191"/>
    </location>
</feature>